<dbReference type="SUPFAM" id="SSF53720">
    <property type="entry name" value="ALDH-like"/>
    <property type="match status" value="1"/>
</dbReference>
<evidence type="ECO:0000256" key="1">
    <source>
        <dbReference type="ARBA" id="ARBA00009986"/>
    </source>
</evidence>
<organism evidence="7 8">
    <name type="scientific">Stutzerimonas stutzeri</name>
    <name type="common">Pseudomonas stutzeri</name>
    <dbReference type="NCBI Taxonomy" id="316"/>
    <lineage>
        <taxon>Bacteria</taxon>
        <taxon>Pseudomonadati</taxon>
        <taxon>Pseudomonadota</taxon>
        <taxon>Gammaproteobacteria</taxon>
        <taxon>Pseudomonadales</taxon>
        <taxon>Pseudomonadaceae</taxon>
        <taxon>Stutzerimonas</taxon>
    </lineage>
</organism>
<sequence length="474" mass="51046">MNDYQLLIDGAQVPGEGGHFEVINPASGQPFAHCPAASVAQLEQAVEAAQQAFAQWGRTSCKERCERLTRIADDIEQEAEALAKLIVLEQGKPLTLAFSEVMGGAAWTRYAANQELPVELVEDTPTQRIELHRKPLGVVASITPWNWPFMIAVWHIMPALRAGNCVISKPSSLTPLSTIRLVEIIARHVPNGVINIVTGERGFGSAIASHPGIHKIVFTGSTAVGQQVMHAAAGNLKRLTLELGGNDAAIVLPDTPVEAVAEDIFQAAFLNMGQTCAALKRLYVHESQYQAFAEALVAIAQRQVVGDGLEEKVTFGPVQNLDQLELVTELVDCARAQGAHVLCGGARLDRPGFFYPPTIVTGVRDGQRLVDEEQFGPVLPLIAYREVEDVLRHTNASEMGLGGSVWGADQAQAQALASRLESGVAWVNCHAQIQPNTPFGGCKMSGFGVEFGLEGLLEYTAQQLLFVRKPAVQS</sequence>
<dbReference type="GO" id="GO:0016620">
    <property type="term" value="F:oxidoreductase activity, acting on the aldehyde or oxo group of donors, NAD or NADP as acceptor"/>
    <property type="evidence" value="ECO:0007669"/>
    <property type="project" value="InterPro"/>
</dbReference>
<protein>
    <submittedName>
        <fullName evidence="7">Aldehyde dehydrogenase</fullName>
    </submittedName>
</protein>
<dbReference type="Proteomes" id="UP000236023">
    <property type="component" value="Unassembled WGS sequence"/>
</dbReference>
<dbReference type="Gene3D" id="3.40.605.10">
    <property type="entry name" value="Aldehyde Dehydrogenase, Chain A, domain 1"/>
    <property type="match status" value="1"/>
</dbReference>
<reference evidence="7 8" key="1">
    <citation type="submission" date="2018-01" db="EMBL/GenBank/DDBJ databases">
        <title>Denitrification phenotypes of diverse strains of Pseudomonas stutzeri.</title>
        <authorList>
            <person name="Milligan D.A."/>
            <person name="Bergaust L."/>
            <person name="Bakken L.R."/>
            <person name="Frostegard A."/>
        </authorList>
    </citation>
    <scope>NUCLEOTIDE SEQUENCE [LARGE SCALE GENOMIC DNA]</scope>
    <source>
        <strain evidence="7 8">24a75</strain>
    </source>
</reference>
<feature type="domain" description="Aldehyde dehydrogenase" evidence="6">
    <location>
        <begin position="15"/>
        <end position="462"/>
    </location>
</feature>
<keyword evidence="2 4" id="KW-0560">Oxidoreductase</keyword>
<evidence type="ECO:0000256" key="2">
    <source>
        <dbReference type="ARBA" id="ARBA00023002"/>
    </source>
</evidence>
<dbReference type="InterPro" id="IPR015590">
    <property type="entry name" value="Aldehyde_DH_dom"/>
</dbReference>
<dbReference type="PROSITE" id="PS00687">
    <property type="entry name" value="ALDEHYDE_DEHYDR_GLU"/>
    <property type="match status" value="1"/>
</dbReference>
<dbReference type="Gene3D" id="3.40.309.10">
    <property type="entry name" value="Aldehyde Dehydrogenase, Chain A, domain 2"/>
    <property type="match status" value="1"/>
</dbReference>
<dbReference type="InterPro" id="IPR016163">
    <property type="entry name" value="Ald_DH_C"/>
</dbReference>
<feature type="coiled-coil region" evidence="5">
    <location>
        <begin position="39"/>
        <end position="85"/>
    </location>
</feature>
<accession>A0A2N8SX97</accession>
<evidence type="ECO:0000256" key="3">
    <source>
        <dbReference type="PROSITE-ProRule" id="PRU10007"/>
    </source>
</evidence>
<dbReference type="AlphaFoldDB" id="A0A2N8SX97"/>
<name>A0A2N8SX97_STUST</name>
<dbReference type="InterPro" id="IPR016161">
    <property type="entry name" value="Ald_DH/histidinol_DH"/>
</dbReference>
<dbReference type="InterPro" id="IPR016162">
    <property type="entry name" value="Ald_DH_N"/>
</dbReference>
<dbReference type="FunFam" id="3.40.605.10:FF:000007">
    <property type="entry name" value="NAD/NADP-dependent betaine aldehyde dehydrogenase"/>
    <property type="match status" value="1"/>
</dbReference>
<dbReference type="EMBL" id="POUT01000011">
    <property type="protein sequence ID" value="PNG07098.1"/>
    <property type="molecule type" value="Genomic_DNA"/>
</dbReference>
<keyword evidence="5" id="KW-0175">Coiled coil</keyword>
<dbReference type="CDD" id="cd07106">
    <property type="entry name" value="ALDH_AldA-AAD23400"/>
    <property type="match status" value="1"/>
</dbReference>
<gene>
    <name evidence="7" type="ORF">CXK94_18105</name>
</gene>
<evidence type="ECO:0000259" key="6">
    <source>
        <dbReference type="Pfam" id="PF00171"/>
    </source>
</evidence>
<evidence type="ECO:0000256" key="4">
    <source>
        <dbReference type="RuleBase" id="RU003345"/>
    </source>
</evidence>
<dbReference type="PANTHER" id="PTHR11699">
    <property type="entry name" value="ALDEHYDE DEHYDROGENASE-RELATED"/>
    <property type="match status" value="1"/>
</dbReference>
<dbReference type="RefSeq" id="WP_102895347.1">
    <property type="nucleotide sequence ID" value="NZ_JAMOHU010000016.1"/>
</dbReference>
<evidence type="ECO:0000313" key="7">
    <source>
        <dbReference type="EMBL" id="PNG07098.1"/>
    </source>
</evidence>
<dbReference type="InterPro" id="IPR016160">
    <property type="entry name" value="Ald_DH_CS_CYS"/>
</dbReference>
<dbReference type="PROSITE" id="PS00070">
    <property type="entry name" value="ALDEHYDE_DEHYDR_CYS"/>
    <property type="match status" value="1"/>
</dbReference>
<feature type="active site" evidence="3">
    <location>
        <position position="242"/>
    </location>
</feature>
<proteinExistence type="inferred from homology"/>
<evidence type="ECO:0000313" key="8">
    <source>
        <dbReference type="Proteomes" id="UP000236023"/>
    </source>
</evidence>
<comment type="caution">
    <text evidence="7">The sequence shown here is derived from an EMBL/GenBank/DDBJ whole genome shotgun (WGS) entry which is preliminary data.</text>
</comment>
<dbReference type="InterPro" id="IPR044086">
    <property type="entry name" value="LUC3-like"/>
</dbReference>
<dbReference type="Pfam" id="PF00171">
    <property type="entry name" value="Aldedh"/>
    <property type="match status" value="1"/>
</dbReference>
<evidence type="ECO:0000256" key="5">
    <source>
        <dbReference type="SAM" id="Coils"/>
    </source>
</evidence>
<dbReference type="InterPro" id="IPR029510">
    <property type="entry name" value="Ald_DH_CS_GLU"/>
</dbReference>
<comment type="similarity">
    <text evidence="1 4">Belongs to the aldehyde dehydrogenase family.</text>
</comment>